<dbReference type="InterPro" id="IPR050092">
    <property type="entry name" value="RNase_H"/>
</dbReference>
<dbReference type="GO" id="GO:0043137">
    <property type="term" value="P:DNA replication, removal of RNA primer"/>
    <property type="evidence" value="ECO:0007669"/>
    <property type="project" value="TreeGrafter"/>
</dbReference>
<dbReference type="Gene3D" id="3.30.420.10">
    <property type="entry name" value="Ribonuclease H-like superfamily/Ribonuclease H"/>
    <property type="match status" value="1"/>
</dbReference>
<organism evidence="9 10">
    <name type="scientific">Emericellopsis atlantica</name>
    <dbReference type="NCBI Taxonomy" id="2614577"/>
    <lineage>
        <taxon>Eukaryota</taxon>
        <taxon>Fungi</taxon>
        <taxon>Dikarya</taxon>
        <taxon>Ascomycota</taxon>
        <taxon>Pezizomycotina</taxon>
        <taxon>Sordariomycetes</taxon>
        <taxon>Hypocreomycetidae</taxon>
        <taxon>Hypocreales</taxon>
        <taxon>Bionectriaceae</taxon>
        <taxon>Emericellopsis</taxon>
    </lineage>
</organism>
<dbReference type="InterPro" id="IPR012337">
    <property type="entry name" value="RNaseH-like_sf"/>
</dbReference>
<dbReference type="OrthoDB" id="407198at2759"/>
<dbReference type="AlphaFoldDB" id="A0A9P7ZLW7"/>
<name>A0A9P7ZLW7_9HYPO</name>
<evidence type="ECO:0000256" key="3">
    <source>
        <dbReference type="ARBA" id="ARBA00012180"/>
    </source>
</evidence>
<dbReference type="EC" id="3.1.26.4" evidence="3"/>
<dbReference type="RefSeq" id="XP_046118448.1">
    <property type="nucleotide sequence ID" value="XM_046265700.1"/>
</dbReference>
<comment type="catalytic activity">
    <reaction evidence="1">
        <text>Endonucleolytic cleavage to 5'-phosphomonoester.</text>
        <dbReference type="EC" id="3.1.26.4"/>
    </reaction>
</comment>
<evidence type="ECO:0000313" key="9">
    <source>
        <dbReference type="EMBL" id="KAG9254524.1"/>
    </source>
</evidence>
<evidence type="ECO:0000259" key="8">
    <source>
        <dbReference type="PROSITE" id="PS50879"/>
    </source>
</evidence>
<dbReference type="CDD" id="cd13934">
    <property type="entry name" value="RNase_H_Dikarya_like"/>
    <property type="match status" value="1"/>
</dbReference>
<dbReference type="Pfam" id="PF00075">
    <property type="entry name" value="RNase_H"/>
    <property type="match status" value="1"/>
</dbReference>
<accession>A0A9P7ZLW7</accession>
<evidence type="ECO:0000256" key="7">
    <source>
        <dbReference type="ARBA" id="ARBA00022801"/>
    </source>
</evidence>
<comment type="similarity">
    <text evidence="2">Belongs to the RNase H family.</text>
</comment>
<proteinExistence type="inferred from homology"/>
<dbReference type="GeneID" id="70296603"/>
<dbReference type="SUPFAM" id="SSF53098">
    <property type="entry name" value="Ribonuclease H-like"/>
    <property type="match status" value="1"/>
</dbReference>
<evidence type="ECO:0000256" key="6">
    <source>
        <dbReference type="ARBA" id="ARBA00022759"/>
    </source>
</evidence>
<keyword evidence="7" id="KW-0378">Hydrolase</keyword>
<dbReference type="PANTHER" id="PTHR10642">
    <property type="entry name" value="RIBONUCLEASE H1"/>
    <property type="match status" value="1"/>
</dbReference>
<sequence>MPLGYYLAQGLIPLGPSSSDEEGGPCELPDGRIVCEPHGLDLMNEDDIASEQRDQRKPYVDRMVPRKGTGKVFFSKFNPPSPTDTPLDLFSGRRRWRTEFMRMTHDVDPWTGIVFTDGACFNNGQSNPKAAWAVHHGIFRNGQLVVDAGRLEMRGPFDDSIREQTSNRAELRAIIAALRFHEWADESFRTLVIATDSSYAVEGATTWCRTWLRNGWRTSQPGNPEVKNRDLWEALLGEAERAHELGLNIELWHIPRGLNTVADGAAKKVAVNYSAPEGWSEDFDAGINAEPYQFVLERHA</sequence>
<keyword evidence="4" id="KW-0540">Nuclease</keyword>
<keyword evidence="10" id="KW-1185">Reference proteome</keyword>
<dbReference type="Proteomes" id="UP000887229">
    <property type="component" value="Unassembled WGS sequence"/>
</dbReference>
<evidence type="ECO:0000313" key="10">
    <source>
        <dbReference type="Proteomes" id="UP000887229"/>
    </source>
</evidence>
<dbReference type="PROSITE" id="PS50879">
    <property type="entry name" value="RNASE_H_1"/>
    <property type="match status" value="1"/>
</dbReference>
<evidence type="ECO:0000256" key="1">
    <source>
        <dbReference type="ARBA" id="ARBA00000077"/>
    </source>
</evidence>
<feature type="domain" description="RNase H type-1" evidence="8">
    <location>
        <begin position="108"/>
        <end position="271"/>
    </location>
</feature>
<comment type="caution">
    <text evidence="9">The sequence shown here is derived from an EMBL/GenBank/DDBJ whole genome shotgun (WGS) entry which is preliminary data.</text>
</comment>
<dbReference type="InterPro" id="IPR002156">
    <property type="entry name" value="RNaseH_domain"/>
</dbReference>
<gene>
    <name evidence="9" type="ORF">F5Z01DRAFT_681532</name>
</gene>
<dbReference type="GO" id="GO:0003676">
    <property type="term" value="F:nucleic acid binding"/>
    <property type="evidence" value="ECO:0007669"/>
    <property type="project" value="InterPro"/>
</dbReference>
<dbReference type="GO" id="GO:0046872">
    <property type="term" value="F:metal ion binding"/>
    <property type="evidence" value="ECO:0007669"/>
    <property type="project" value="UniProtKB-KW"/>
</dbReference>
<dbReference type="EMBL" id="MU251254">
    <property type="protein sequence ID" value="KAG9254524.1"/>
    <property type="molecule type" value="Genomic_DNA"/>
</dbReference>
<keyword evidence="6" id="KW-0255">Endonuclease</keyword>
<protein>
    <recommendedName>
        <fullName evidence="3">ribonuclease H</fullName>
        <ecNumber evidence="3">3.1.26.4</ecNumber>
    </recommendedName>
</protein>
<keyword evidence="5" id="KW-0479">Metal-binding</keyword>
<evidence type="ECO:0000256" key="4">
    <source>
        <dbReference type="ARBA" id="ARBA00022722"/>
    </source>
</evidence>
<dbReference type="PANTHER" id="PTHR10642:SF26">
    <property type="entry name" value="RIBONUCLEASE H1"/>
    <property type="match status" value="1"/>
</dbReference>
<reference evidence="9" key="1">
    <citation type="journal article" date="2021" name="IMA Fungus">
        <title>Genomic characterization of three marine fungi, including Emericellopsis atlantica sp. nov. with signatures of a generalist lifestyle and marine biomass degradation.</title>
        <authorList>
            <person name="Hagestad O.C."/>
            <person name="Hou L."/>
            <person name="Andersen J.H."/>
            <person name="Hansen E.H."/>
            <person name="Altermark B."/>
            <person name="Li C."/>
            <person name="Kuhnert E."/>
            <person name="Cox R.J."/>
            <person name="Crous P.W."/>
            <person name="Spatafora J.W."/>
            <person name="Lail K."/>
            <person name="Amirebrahimi M."/>
            <person name="Lipzen A."/>
            <person name="Pangilinan J."/>
            <person name="Andreopoulos W."/>
            <person name="Hayes R.D."/>
            <person name="Ng V."/>
            <person name="Grigoriev I.V."/>
            <person name="Jackson S.A."/>
            <person name="Sutton T.D.S."/>
            <person name="Dobson A.D.W."/>
            <person name="Rama T."/>
        </authorList>
    </citation>
    <scope>NUCLEOTIDE SEQUENCE</scope>
    <source>
        <strain evidence="9">TS7</strain>
    </source>
</reference>
<evidence type="ECO:0000256" key="5">
    <source>
        <dbReference type="ARBA" id="ARBA00022723"/>
    </source>
</evidence>
<evidence type="ECO:0000256" key="2">
    <source>
        <dbReference type="ARBA" id="ARBA00005300"/>
    </source>
</evidence>
<dbReference type="GO" id="GO:0004523">
    <property type="term" value="F:RNA-DNA hybrid ribonuclease activity"/>
    <property type="evidence" value="ECO:0007669"/>
    <property type="project" value="UniProtKB-EC"/>
</dbReference>
<dbReference type="InterPro" id="IPR036397">
    <property type="entry name" value="RNaseH_sf"/>
</dbReference>